<evidence type="ECO:0000313" key="2">
    <source>
        <dbReference type="EMBL" id="KAJ3174625.1"/>
    </source>
</evidence>
<proteinExistence type="predicted"/>
<feature type="region of interest" description="Disordered" evidence="1">
    <location>
        <begin position="16"/>
        <end position="55"/>
    </location>
</feature>
<keyword evidence="3" id="KW-1185">Reference proteome</keyword>
<comment type="caution">
    <text evidence="2">The sequence shown here is derived from an EMBL/GenBank/DDBJ whole genome shotgun (WGS) entry which is preliminary data.</text>
</comment>
<protein>
    <submittedName>
        <fullName evidence="2">Uncharacterized protein</fullName>
    </submittedName>
</protein>
<name>A0AAD5TGX4_9FUNG</name>
<feature type="region of interest" description="Disordered" evidence="1">
    <location>
        <begin position="621"/>
        <end position="657"/>
    </location>
</feature>
<sequence>MSSFLNRLRALLPPPRPPFIPRYKPPKPKPLPTPRLHGLDVGDHDLPKTDGENPTTVERLPVEKVKPTQEYPQLVYRWRNFNHVRERGRRKAAFVWGMLKREPGAVMILGGTMGGVWLICLWEAFLNVKVGVSGVEVWRYAIRFANANTFCALTNTSVAPETIAASLNLSPHLFDFVPVSAPPGEMFADPQVAENRLSAIYARAARGMAAGYIAVASLLRLLNLTMLAGSVFRERTLNGRESPFLGVKGRVFRLCGRVSDTLTMSLTRDKEHLLPIIEDPSIIRHLMTTHTKNGTVPIAWTVRESEYGNPSAWEGLIIDDDALLTSNSGERLLYLEADTTMSEDALRLGTGAHDLSIEDACAAFRMLEDSAKLRADLPPFRSVRVVLGDVLQKNTTGAGNEYTLRQRVRFRHEVDILVDSKLPILTEIIQWADRAVKPGWWQDRKLVFETDSQEYYHNLSALLRTYGFVVLDISEVTSEEADRLPRLIYYRRTAGTVNALRATLDTTDSSSSSPPPPLCCVIDTKEGLDTLTHLRTDPLPETTTVICSAAIYDDLLRTIRTWTRMGYTPRQIQRELDVRSSYVARIASTIAEAVQKLKEEGALKQEEQAEKDKLKDAVLATQEKGSADDEAIAAAKNEDKEEASAADAAAADSERDK</sequence>
<organism evidence="2 3">
    <name type="scientific">Geranomyces variabilis</name>
    <dbReference type="NCBI Taxonomy" id="109894"/>
    <lineage>
        <taxon>Eukaryota</taxon>
        <taxon>Fungi</taxon>
        <taxon>Fungi incertae sedis</taxon>
        <taxon>Chytridiomycota</taxon>
        <taxon>Chytridiomycota incertae sedis</taxon>
        <taxon>Chytridiomycetes</taxon>
        <taxon>Spizellomycetales</taxon>
        <taxon>Powellomycetaceae</taxon>
        <taxon>Geranomyces</taxon>
    </lineage>
</organism>
<accession>A0AAD5TGX4</accession>
<dbReference type="Pfam" id="PF20524">
    <property type="entry name" value="DUF6739"/>
    <property type="match status" value="1"/>
</dbReference>
<feature type="compositionally biased region" description="Basic and acidic residues" evidence="1">
    <location>
        <begin position="37"/>
        <end position="51"/>
    </location>
</feature>
<reference evidence="2" key="1">
    <citation type="submission" date="2020-05" db="EMBL/GenBank/DDBJ databases">
        <title>Phylogenomic resolution of chytrid fungi.</title>
        <authorList>
            <person name="Stajich J.E."/>
            <person name="Amses K."/>
            <person name="Simmons R."/>
            <person name="Seto K."/>
            <person name="Myers J."/>
            <person name="Bonds A."/>
            <person name="Quandt C.A."/>
            <person name="Barry K."/>
            <person name="Liu P."/>
            <person name="Grigoriev I."/>
            <person name="Longcore J.E."/>
            <person name="James T.Y."/>
        </authorList>
    </citation>
    <scope>NUCLEOTIDE SEQUENCE</scope>
    <source>
        <strain evidence="2">JEL0379</strain>
    </source>
</reference>
<dbReference type="AlphaFoldDB" id="A0AAD5TGX4"/>
<evidence type="ECO:0000313" key="3">
    <source>
        <dbReference type="Proteomes" id="UP001212152"/>
    </source>
</evidence>
<gene>
    <name evidence="2" type="ORF">HDU87_006997</name>
</gene>
<dbReference type="InterPro" id="IPR046627">
    <property type="entry name" value="DUF6739"/>
</dbReference>
<evidence type="ECO:0000256" key="1">
    <source>
        <dbReference type="SAM" id="MobiDB-lite"/>
    </source>
</evidence>
<dbReference type="EMBL" id="JADGJQ010000062">
    <property type="protein sequence ID" value="KAJ3174625.1"/>
    <property type="molecule type" value="Genomic_DNA"/>
</dbReference>
<dbReference type="Proteomes" id="UP001212152">
    <property type="component" value="Unassembled WGS sequence"/>
</dbReference>